<dbReference type="InterPro" id="IPR007507">
    <property type="entry name" value="Glycos_transf_N"/>
</dbReference>
<keyword evidence="10" id="KW-0472">Membrane</keyword>
<feature type="site" description="Transition state stabilizer" evidence="9">
    <location>
        <position position="222"/>
    </location>
</feature>
<comment type="pathway">
    <text evidence="1 10">Bacterial outer membrane biogenesis; LPS core biosynthesis.</text>
</comment>
<dbReference type="InterPro" id="IPR038107">
    <property type="entry name" value="Glycos_transf_N_sf"/>
</dbReference>
<keyword evidence="5 10" id="KW-0808">Transferase</keyword>
<dbReference type="Pfam" id="PF04413">
    <property type="entry name" value="Glycos_transf_N"/>
    <property type="match status" value="1"/>
</dbReference>
<proteinExistence type="inferred from homology"/>
<evidence type="ECO:0000256" key="2">
    <source>
        <dbReference type="ARBA" id="ARBA00006380"/>
    </source>
</evidence>
<sequence length="438" mass="48830">MIAMSDTHAVQPPLYYRLATAMLAPIYRQMVIKKSKNKPTLKRELNERFAKHYQPPPVGRLGVIWCHAVSLGELNTAYPLLIKLLNHGYGLWVTSTTQTGFERAAKLFDDEIRLGHVAHSFVPVDTPSVIDTFLKHVKPIAALFIETELWANTLYACRKHGIKTLMINARLTQKSYLGYAKIAKVSQTMMANLDGIIAQDASSVKRFGQLGRVYIVQSDSLKWASVSTLSDTQLTAVKTLTKQLNQACKTYIWVMASSHDGEEYIALKAHQQFLQKFPNALLILVPRHPERFEAVHQMCLQGGFVTARRSMGETISPKTQIYLADTMGELLSWYQVAQIAVVGGSFVPVGGHNPIEPASLATPVIMGAYDDNCKDLVEALKQVGALVQLPDEPNISEQLFKSLLQASLSQWTAKSGALLVQQKQHALQEQFLFVLRMI</sequence>
<evidence type="ECO:0000256" key="8">
    <source>
        <dbReference type="PIRSR" id="PIRSR639901-1"/>
    </source>
</evidence>
<dbReference type="EMBL" id="LXHQ01000031">
    <property type="protein sequence ID" value="OAV25263.1"/>
    <property type="molecule type" value="Genomic_DNA"/>
</dbReference>
<dbReference type="GO" id="GO:0009244">
    <property type="term" value="P:lipopolysaccharide core region biosynthetic process"/>
    <property type="evidence" value="ECO:0007669"/>
    <property type="project" value="UniProtKB-UniRule"/>
</dbReference>
<dbReference type="PANTHER" id="PTHR42755:SF1">
    <property type="entry name" value="3-DEOXY-D-MANNO-OCTULOSONIC ACID TRANSFERASE, MITOCHONDRIAL-RELATED"/>
    <property type="match status" value="1"/>
</dbReference>
<dbReference type="GO" id="GO:0043842">
    <property type="term" value="F:Kdo transferase activity"/>
    <property type="evidence" value="ECO:0007669"/>
    <property type="project" value="UniProtKB-EC"/>
</dbReference>
<comment type="catalytic activity">
    <reaction evidence="7 10">
        <text>lipid IVA (E. coli) + CMP-3-deoxy-beta-D-manno-octulosonate = alpha-Kdo-(2-&gt;6)-lipid IVA (E. coli) + CMP + H(+)</text>
        <dbReference type="Rhea" id="RHEA:28066"/>
        <dbReference type="ChEBI" id="CHEBI:15378"/>
        <dbReference type="ChEBI" id="CHEBI:58603"/>
        <dbReference type="ChEBI" id="CHEBI:60364"/>
        <dbReference type="ChEBI" id="CHEBI:60377"/>
        <dbReference type="ChEBI" id="CHEBI:85987"/>
        <dbReference type="EC" id="2.4.99.12"/>
    </reaction>
</comment>
<dbReference type="Gene3D" id="3.40.50.11720">
    <property type="entry name" value="3-Deoxy-D-manno-octulosonic-acid transferase, N-terminal domain"/>
    <property type="match status" value="1"/>
</dbReference>
<evidence type="ECO:0000256" key="7">
    <source>
        <dbReference type="ARBA" id="ARBA00049183"/>
    </source>
</evidence>
<evidence type="ECO:0000313" key="13">
    <source>
        <dbReference type="Proteomes" id="UP000078295"/>
    </source>
</evidence>
<feature type="site" description="Transition state stabilizer" evidence="9">
    <location>
        <position position="146"/>
    </location>
</feature>
<dbReference type="EC" id="2.4.99.12" evidence="3 10"/>
<evidence type="ECO:0000256" key="10">
    <source>
        <dbReference type="RuleBase" id="RU365103"/>
    </source>
</evidence>
<accession>A0AB36DN59</accession>
<feature type="active site" description="Proton acceptor" evidence="8">
    <location>
        <position position="73"/>
    </location>
</feature>
<dbReference type="InterPro" id="IPR039901">
    <property type="entry name" value="Kdotransferase"/>
</dbReference>
<evidence type="ECO:0000256" key="6">
    <source>
        <dbReference type="ARBA" id="ARBA00031445"/>
    </source>
</evidence>
<feature type="domain" description="3-deoxy-D-manno-octulosonic-acid transferase N-terminal" evidence="11">
    <location>
        <begin position="45"/>
        <end position="212"/>
    </location>
</feature>
<dbReference type="GO" id="GO:0005886">
    <property type="term" value="C:plasma membrane"/>
    <property type="evidence" value="ECO:0007669"/>
    <property type="project" value="UniProtKB-SubCell"/>
</dbReference>
<reference evidence="12 13" key="1">
    <citation type="journal article" date="2016" name="Genome Biol. Evol.">
        <title>Comparative Genomic Analyses of the Moraxella catarrhalis Serosensitive and Seroresistant Lineages Demonstrate Their Independent Evolution.</title>
        <authorList>
            <person name="Earl J.P."/>
            <person name="de Vries S.P."/>
            <person name="Ahmed A."/>
            <person name="Powell E."/>
            <person name="Schultz M.P."/>
            <person name="Hermans P.W."/>
            <person name="Hill D.J."/>
            <person name="Zhou Z."/>
            <person name="Constantinidou C.I."/>
            <person name="Hu F.Z."/>
            <person name="Bootsma H.J."/>
            <person name="Ehrlich G.D."/>
        </authorList>
    </citation>
    <scope>NUCLEOTIDE SEQUENCE [LARGE SCALE GENOMIC DNA]</scope>
    <source>
        <strain evidence="12 13">F23</strain>
    </source>
</reference>
<keyword evidence="10" id="KW-0448">Lipopolysaccharide biosynthesis</keyword>
<dbReference type="AlphaFoldDB" id="A0AB36DN59"/>
<dbReference type="GO" id="GO:0009245">
    <property type="term" value="P:lipid A biosynthetic process"/>
    <property type="evidence" value="ECO:0007669"/>
    <property type="project" value="TreeGrafter"/>
</dbReference>
<comment type="similarity">
    <text evidence="2">Belongs to the glycosyltransferase group 1 family. Glycosyltransferase 30 subfamily.</text>
</comment>
<evidence type="ECO:0000256" key="9">
    <source>
        <dbReference type="PIRSR" id="PIRSR639901-2"/>
    </source>
</evidence>
<protein>
    <recommendedName>
        <fullName evidence="4 10">3-deoxy-D-manno-octulosonic acid transferase</fullName>
        <shortName evidence="10">Kdo transferase</shortName>
        <ecNumber evidence="3 10">2.4.99.12</ecNumber>
    </recommendedName>
    <alternativeName>
        <fullName evidence="6 10">Lipid IV(A) 3-deoxy-D-manno-octulosonic acid transferase</fullName>
    </alternativeName>
</protein>
<name>A0AB36DN59_MORCA</name>
<dbReference type="PANTHER" id="PTHR42755">
    <property type="entry name" value="3-DEOXY-MANNO-OCTULOSONATE CYTIDYLYLTRANSFERASE"/>
    <property type="match status" value="1"/>
</dbReference>
<gene>
    <name evidence="12" type="ORF">AO370_1340</name>
</gene>
<dbReference type="FunFam" id="3.40.50.2000:FF:000032">
    <property type="entry name" value="3-deoxy-D-manno-octulosonic acid transferase"/>
    <property type="match status" value="1"/>
</dbReference>
<dbReference type="Gene3D" id="3.40.50.2000">
    <property type="entry name" value="Glycogen Phosphorylase B"/>
    <property type="match status" value="1"/>
</dbReference>
<comment type="caution">
    <text evidence="12">The sequence shown here is derived from an EMBL/GenBank/DDBJ whole genome shotgun (WGS) entry which is preliminary data.</text>
</comment>
<organism evidence="12 13">
    <name type="scientific">Moraxella catarrhalis</name>
    <name type="common">Branhamella catarrhalis</name>
    <dbReference type="NCBI Taxonomy" id="480"/>
    <lineage>
        <taxon>Bacteria</taxon>
        <taxon>Pseudomonadati</taxon>
        <taxon>Pseudomonadota</taxon>
        <taxon>Gammaproteobacteria</taxon>
        <taxon>Moraxellales</taxon>
        <taxon>Moraxellaceae</taxon>
        <taxon>Moraxella</taxon>
    </lineage>
</organism>
<comment type="function">
    <text evidence="10">Involved in lipopolysaccharide (LPS) biosynthesis. Catalyzes the transfer of 3-deoxy-D-manno-octulosonate (Kdo) residue(s) from CMP-Kdo to lipid IV(A), the tetraacyldisaccharide-1,4'-bisphosphate precursor of lipid A.</text>
</comment>
<evidence type="ECO:0000259" key="11">
    <source>
        <dbReference type="Pfam" id="PF04413"/>
    </source>
</evidence>
<comment type="subcellular location">
    <subcellularLocation>
        <location evidence="10">Cell membrane</location>
    </subcellularLocation>
</comment>
<evidence type="ECO:0000256" key="3">
    <source>
        <dbReference type="ARBA" id="ARBA00012621"/>
    </source>
</evidence>
<dbReference type="Proteomes" id="UP000078295">
    <property type="component" value="Unassembled WGS sequence"/>
</dbReference>
<evidence type="ECO:0000256" key="4">
    <source>
        <dbReference type="ARBA" id="ARBA00019077"/>
    </source>
</evidence>
<evidence type="ECO:0000313" key="12">
    <source>
        <dbReference type="EMBL" id="OAV25263.1"/>
    </source>
</evidence>
<keyword evidence="10" id="KW-1003">Cell membrane</keyword>
<evidence type="ECO:0000256" key="5">
    <source>
        <dbReference type="ARBA" id="ARBA00022679"/>
    </source>
</evidence>
<evidence type="ECO:0000256" key="1">
    <source>
        <dbReference type="ARBA" id="ARBA00004713"/>
    </source>
</evidence>